<dbReference type="InterPro" id="IPR011989">
    <property type="entry name" value="ARM-like"/>
</dbReference>
<evidence type="ECO:0000256" key="2">
    <source>
        <dbReference type="SAM" id="MobiDB-lite"/>
    </source>
</evidence>
<name>D7FH07_ECTSI</name>
<keyword evidence="5" id="KW-1185">Reference proteome</keyword>
<dbReference type="Gene3D" id="1.25.10.10">
    <property type="entry name" value="Leucine-rich Repeat Variant"/>
    <property type="match status" value="2"/>
</dbReference>
<evidence type="ECO:0000313" key="4">
    <source>
        <dbReference type="EMBL" id="CBJ28385.1"/>
    </source>
</evidence>
<feature type="region of interest" description="Disordered" evidence="2">
    <location>
        <begin position="437"/>
        <end position="456"/>
    </location>
</feature>
<gene>
    <name evidence="4" type="ORF">Esi_0104_0040</name>
</gene>
<evidence type="ECO:0000313" key="5">
    <source>
        <dbReference type="Proteomes" id="UP000002630"/>
    </source>
</evidence>
<comment type="similarity">
    <text evidence="1">Belongs to the nuclear import and ribosome assembly adapter family.</text>
</comment>
<feature type="domain" description="SYO1-like TPR repeats" evidence="3">
    <location>
        <begin position="563"/>
        <end position="801"/>
    </location>
</feature>
<protein>
    <recommendedName>
        <fullName evidence="3">SYO1-like TPR repeats domain-containing protein</fullName>
    </recommendedName>
</protein>
<dbReference type="GO" id="GO:0042273">
    <property type="term" value="P:ribosomal large subunit biogenesis"/>
    <property type="evidence" value="ECO:0007669"/>
    <property type="project" value="TreeGrafter"/>
</dbReference>
<sequence length="816" mass="81946">MDAKAGGVLDGLTSLNALTRESSCAAIASLFEKVDGPEAGGESWAAAQRLIAGGLVKKLLPRMVDRVPGVKLQAIGAMRNISAVRDPRMCEVLVHDDCLTPVLTLLDRMSTAAAAVAGTAASAPPPGANTPKTGNGNTQQQQQQLQPALVMTAEEEAVVVAQLVATLCNLLAAVDVAVGRFTRQGGLQVVMRLLLAEGCRGSSEVFGGALQALHVATDSNEDLSRQLAAQPGAIDHISALVQGADVAHVKVSASMRVQAAGVLVNVAGLSSGAEAARSAEDQAELTRVVLPLLLKQMAYDPTALQQACVTLALEKQPATPGPAAGSAESSMDVDGEAGVGAAAAAGAASAAAPMQMETTTTGAAAGATKGGGQEPAQGTESENDGAAGNDLEGGEKKEEGGVDQPDRDAQLRWEWKLTVAEPLKLTAEVMTNLCALASGDGEEEEEEEEWGSDDEDAMEQAACGGAGRQQQASEGALTAVLLEAMAEGGALQRTLATLQALLAPTPRDRQREQPTAAIGGGGGGAAGEALPPPPAETAEGAAAAAAANTDDRLALPAGVAGDLADLRATVALCAANLVQNLPAKALGENPHALWAELCGMCEAATERAPSCVETVTGVMWGLVRRAGPVVAAGFRAAAAAAAPEAATQAGGGGPKRSADPLPLILRLCDPAVTRAFEARVNAVGMLGALGSAAAGAAVAGEGAAAAGGGTDLGLGRALVQAMEDPHVLVQAEALNAVMDVYGDDGLDAAFRASGAPAALAAGVPAFRRKVKQEGKALGRDAMCHLKETALNAGRFVKYKQASEGVSAAGGKKREGR</sequence>
<dbReference type="AlphaFoldDB" id="D7FH07"/>
<dbReference type="Proteomes" id="UP000002630">
    <property type="component" value="Linkage Group LG27"/>
</dbReference>
<proteinExistence type="inferred from homology"/>
<dbReference type="PANTHER" id="PTHR13347">
    <property type="entry name" value="HEAT REPEAT-CONTAINING PROTEIN 3"/>
    <property type="match status" value="1"/>
</dbReference>
<dbReference type="GO" id="GO:0006606">
    <property type="term" value="P:protein import into nucleus"/>
    <property type="evidence" value="ECO:0007669"/>
    <property type="project" value="TreeGrafter"/>
</dbReference>
<feature type="region of interest" description="Disordered" evidence="2">
    <location>
        <begin position="503"/>
        <end position="544"/>
    </location>
</feature>
<dbReference type="Pfam" id="PF25567">
    <property type="entry name" value="TPR_SYO1"/>
    <property type="match status" value="1"/>
</dbReference>
<evidence type="ECO:0000259" key="3">
    <source>
        <dbReference type="Pfam" id="PF25567"/>
    </source>
</evidence>
<dbReference type="InterPro" id="IPR016024">
    <property type="entry name" value="ARM-type_fold"/>
</dbReference>
<dbReference type="InterPro" id="IPR057990">
    <property type="entry name" value="TPR_SYO1"/>
</dbReference>
<feature type="region of interest" description="Disordered" evidence="2">
    <location>
        <begin position="117"/>
        <end position="147"/>
    </location>
</feature>
<dbReference type="InParanoid" id="D7FH07"/>
<feature type="compositionally biased region" description="Low complexity" evidence="2">
    <location>
        <begin position="356"/>
        <end position="367"/>
    </location>
</feature>
<dbReference type="PANTHER" id="PTHR13347:SF1">
    <property type="entry name" value="HEAT REPEAT-CONTAINING PROTEIN 3"/>
    <property type="match status" value="1"/>
</dbReference>
<dbReference type="SUPFAM" id="SSF48371">
    <property type="entry name" value="ARM repeat"/>
    <property type="match status" value="1"/>
</dbReference>
<dbReference type="OrthoDB" id="288703at2759"/>
<evidence type="ECO:0000256" key="1">
    <source>
        <dbReference type="ARBA" id="ARBA00049983"/>
    </source>
</evidence>
<accession>D7FH07</accession>
<feature type="region of interest" description="Disordered" evidence="2">
    <location>
        <begin position="356"/>
        <end position="409"/>
    </location>
</feature>
<dbReference type="GO" id="GO:0051082">
    <property type="term" value="F:unfolded protein binding"/>
    <property type="evidence" value="ECO:0007669"/>
    <property type="project" value="TreeGrafter"/>
</dbReference>
<feature type="compositionally biased region" description="Acidic residues" evidence="2">
    <location>
        <begin position="440"/>
        <end position="456"/>
    </location>
</feature>
<organism evidence="4 5">
    <name type="scientific">Ectocarpus siliculosus</name>
    <name type="common">Brown alga</name>
    <name type="synonym">Conferva siliculosa</name>
    <dbReference type="NCBI Taxonomy" id="2880"/>
    <lineage>
        <taxon>Eukaryota</taxon>
        <taxon>Sar</taxon>
        <taxon>Stramenopiles</taxon>
        <taxon>Ochrophyta</taxon>
        <taxon>PX clade</taxon>
        <taxon>Phaeophyceae</taxon>
        <taxon>Ectocarpales</taxon>
        <taxon>Ectocarpaceae</taxon>
        <taxon>Ectocarpus</taxon>
    </lineage>
</organism>
<dbReference type="eggNOG" id="ENOG502QWR9">
    <property type="taxonomic scope" value="Eukaryota"/>
</dbReference>
<reference evidence="4 5" key="1">
    <citation type="journal article" date="2010" name="Nature">
        <title>The Ectocarpus genome and the independent evolution of multicellularity in brown algae.</title>
        <authorList>
            <person name="Cock J.M."/>
            <person name="Sterck L."/>
            <person name="Rouze P."/>
            <person name="Scornet D."/>
            <person name="Allen A.E."/>
            <person name="Amoutzias G."/>
            <person name="Anthouard V."/>
            <person name="Artiguenave F."/>
            <person name="Aury J.M."/>
            <person name="Badger J.H."/>
            <person name="Beszteri B."/>
            <person name="Billiau K."/>
            <person name="Bonnet E."/>
            <person name="Bothwell J.H."/>
            <person name="Bowler C."/>
            <person name="Boyen C."/>
            <person name="Brownlee C."/>
            <person name="Carrano C.J."/>
            <person name="Charrier B."/>
            <person name="Cho G.Y."/>
            <person name="Coelho S.M."/>
            <person name="Collen J."/>
            <person name="Corre E."/>
            <person name="Da Silva C."/>
            <person name="Delage L."/>
            <person name="Delaroque N."/>
            <person name="Dittami S.M."/>
            <person name="Doulbeau S."/>
            <person name="Elias M."/>
            <person name="Farnham G."/>
            <person name="Gachon C.M."/>
            <person name="Gschloessl B."/>
            <person name="Heesch S."/>
            <person name="Jabbari K."/>
            <person name="Jubin C."/>
            <person name="Kawai H."/>
            <person name="Kimura K."/>
            <person name="Kloareg B."/>
            <person name="Kupper F.C."/>
            <person name="Lang D."/>
            <person name="Le Bail A."/>
            <person name="Leblanc C."/>
            <person name="Lerouge P."/>
            <person name="Lohr M."/>
            <person name="Lopez P.J."/>
            <person name="Martens C."/>
            <person name="Maumus F."/>
            <person name="Michel G."/>
            <person name="Miranda-Saavedra D."/>
            <person name="Morales J."/>
            <person name="Moreau H."/>
            <person name="Motomura T."/>
            <person name="Nagasato C."/>
            <person name="Napoli C.A."/>
            <person name="Nelson D.R."/>
            <person name="Nyvall-Collen P."/>
            <person name="Peters A.F."/>
            <person name="Pommier C."/>
            <person name="Potin P."/>
            <person name="Poulain J."/>
            <person name="Quesneville H."/>
            <person name="Read B."/>
            <person name="Rensing S.A."/>
            <person name="Ritter A."/>
            <person name="Rousvoal S."/>
            <person name="Samanta M."/>
            <person name="Samson G."/>
            <person name="Schroeder D.C."/>
            <person name="Segurens B."/>
            <person name="Strittmatter M."/>
            <person name="Tonon T."/>
            <person name="Tregear J.W."/>
            <person name="Valentin K."/>
            <person name="von Dassow P."/>
            <person name="Yamagishi T."/>
            <person name="Van de Peer Y."/>
            <person name="Wincker P."/>
        </authorList>
    </citation>
    <scope>NUCLEOTIDE SEQUENCE [LARGE SCALE GENOMIC DNA]</scope>
    <source>
        <strain evidence="5">Ec32 / CCAP1310/4</strain>
    </source>
</reference>
<dbReference type="EMBL" id="FN649752">
    <property type="protein sequence ID" value="CBJ28385.1"/>
    <property type="molecule type" value="Genomic_DNA"/>
</dbReference>
<dbReference type="STRING" id="2880.D7FH07"/>
<dbReference type="InterPro" id="IPR052616">
    <property type="entry name" value="SYO1-like"/>
</dbReference>
<feature type="compositionally biased region" description="Basic and acidic residues" evidence="2">
    <location>
        <begin position="393"/>
        <end position="409"/>
    </location>
</feature>
<dbReference type="EMBL" id="FN647726">
    <property type="protein sequence ID" value="CBJ28385.1"/>
    <property type="molecule type" value="Genomic_DNA"/>
</dbReference>